<name>A0A7J6V1L4_THATH</name>
<dbReference type="GO" id="GO:0005634">
    <property type="term" value="C:nucleus"/>
    <property type="evidence" value="ECO:0007669"/>
    <property type="project" value="UniProtKB-ARBA"/>
</dbReference>
<evidence type="ECO:0000313" key="10">
    <source>
        <dbReference type="Proteomes" id="UP000554482"/>
    </source>
</evidence>
<dbReference type="SUPFAM" id="SSF52218">
    <property type="entry name" value="Flavoproteins"/>
    <property type="match status" value="1"/>
</dbReference>
<dbReference type="PRINTS" id="PR00369">
    <property type="entry name" value="FLAVODOXIN"/>
</dbReference>
<comment type="subcellular location">
    <subcellularLocation>
        <location evidence="1">Cytoplasm</location>
    </subcellularLocation>
</comment>
<keyword evidence="6" id="KW-0521">NADP</keyword>
<dbReference type="PROSITE" id="PS50902">
    <property type="entry name" value="FLAVODOXIN_LIKE"/>
    <property type="match status" value="1"/>
</dbReference>
<dbReference type="Pfam" id="PF00258">
    <property type="entry name" value="Flavodoxin_1"/>
    <property type="match status" value="1"/>
</dbReference>
<dbReference type="OrthoDB" id="1856718at2759"/>
<dbReference type="AlphaFoldDB" id="A0A7J6V1L4"/>
<feature type="domain" description="Flavodoxin-like" evidence="8">
    <location>
        <begin position="34"/>
        <end position="174"/>
    </location>
</feature>
<evidence type="ECO:0000256" key="2">
    <source>
        <dbReference type="ARBA" id="ARBA00022490"/>
    </source>
</evidence>
<keyword evidence="7" id="KW-0560">Oxidoreductase</keyword>
<evidence type="ECO:0000313" key="9">
    <source>
        <dbReference type="EMBL" id="KAF5178864.1"/>
    </source>
</evidence>
<dbReference type="InterPro" id="IPR001094">
    <property type="entry name" value="Flavdoxin-like"/>
</dbReference>
<dbReference type="GO" id="GO:0016651">
    <property type="term" value="F:oxidoreductase activity, acting on NAD(P)H"/>
    <property type="evidence" value="ECO:0007669"/>
    <property type="project" value="UniProtKB-ARBA"/>
</dbReference>
<dbReference type="GO" id="GO:0010181">
    <property type="term" value="F:FMN binding"/>
    <property type="evidence" value="ECO:0007669"/>
    <property type="project" value="InterPro"/>
</dbReference>
<accession>A0A7J6V1L4</accession>
<keyword evidence="5" id="KW-0274">FAD</keyword>
<dbReference type="PANTHER" id="PTHR19384">
    <property type="entry name" value="NITRIC OXIDE SYNTHASE-RELATED"/>
    <property type="match status" value="1"/>
</dbReference>
<reference evidence="9 10" key="1">
    <citation type="submission" date="2020-06" db="EMBL/GenBank/DDBJ databases">
        <title>Transcriptomic and genomic resources for Thalictrum thalictroides and T. hernandezii: Facilitating candidate gene discovery in an emerging model plant lineage.</title>
        <authorList>
            <person name="Arias T."/>
            <person name="Riano-Pachon D.M."/>
            <person name="Di Stilio V.S."/>
        </authorList>
    </citation>
    <scope>NUCLEOTIDE SEQUENCE [LARGE SCALE GENOMIC DNA]</scope>
    <source>
        <strain evidence="10">cv. WT478/WT964</strain>
        <tissue evidence="9">Leaves</tissue>
    </source>
</reference>
<evidence type="ECO:0000259" key="8">
    <source>
        <dbReference type="PROSITE" id="PS50902"/>
    </source>
</evidence>
<dbReference type="GO" id="GO:0005829">
    <property type="term" value="C:cytosol"/>
    <property type="evidence" value="ECO:0007669"/>
    <property type="project" value="TreeGrafter"/>
</dbReference>
<evidence type="ECO:0000256" key="7">
    <source>
        <dbReference type="ARBA" id="ARBA00023002"/>
    </source>
</evidence>
<dbReference type="FunFam" id="3.40.50.360:FF:000015">
    <property type="entry name" value="NADPH-dependent diflavin oxidoreductase 1"/>
    <property type="match status" value="1"/>
</dbReference>
<evidence type="ECO:0000256" key="4">
    <source>
        <dbReference type="ARBA" id="ARBA00022643"/>
    </source>
</evidence>
<dbReference type="PANTHER" id="PTHR19384:SF10">
    <property type="entry name" value="NADPH-DEPENDENT DIFLAVIN OXIDOREDUCTASE 1"/>
    <property type="match status" value="1"/>
</dbReference>
<keyword evidence="10" id="KW-1185">Reference proteome</keyword>
<evidence type="ECO:0000256" key="5">
    <source>
        <dbReference type="ARBA" id="ARBA00022827"/>
    </source>
</evidence>
<evidence type="ECO:0000256" key="1">
    <source>
        <dbReference type="ARBA" id="ARBA00004496"/>
    </source>
</evidence>
<comment type="caution">
    <text evidence="9">The sequence shown here is derived from an EMBL/GenBank/DDBJ whole genome shotgun (WGS) entry which is preliminary data.</text>
</comment>
<dbReference type="GO" id="GO:0050660">
    <property type="term" value="F:flavin adenine dinucleotide binding"/>
    <property type="evidence" value="ECO:0007669"/>
    <property type="project" value="TreeGrafter"/>
</dbReference>
<dbReference type="Proteomes" id="UP000554482">
    <property type="component" value="Unassembled WGS sequence"/>
</dbReference>
<dbReference type="Gene3D" id="3.40.50.360">
    <property type="match status" value="1"/>
</dbReference>
<keyword evidence="3" id="KW-0285">Flavoprotein</keyword>
<evidence type="ECO:0000256" key="3">
    <source>
        <dbReference type="ARBA" id="ARBA00022630"/>
    </source>
</evidence>
<gene>
    <name evidence="9" type="ORF">FRX31_031549</name>
</gene>
<organism evidence="9 10">
    <name type="scientific">Thalictrum thalictroides</name>
    <name type="common">Rue-anemone</name>
    <name type="synonym">Anemone thalictroides</name>
    <dbReference type="NCBI Taxonomy" id="46969"/>
    <lineage>
        <taxon>Eukaryota</taxon>
        <taxon>Viridiplantae</taxon>
        <taxon>Streptophyta</taxon>
        <taxon>Embryophyta</taxon>
        <taxon>Tracheophyta</taxon>
        <taxon>Spermatophyta</taxon>
        <taxon>Magnoliopsida</taxon>
        <taxon>Ranunculales</taxon>
        <taxon>Ranunculaceae</taxon>
        <taxon>Thalictroideae</taxon>
        <taxon>Thalictrum</taxon>
    </lineage>
</organism>
<evidence type="ECO:0000256" key="6">
    <source>
        <dbReference type="ARBA" id="ARBA00022857"/>
    </source>
</evidence>
<dbReference type="InterPro" id="IPR008254">
    <property type="entry name" value="Flavodoxin/NO_synth"/>
</dbReference>
<keyword evidence="2" id="KW-0963">Cytoplasm</keyword>
<protein>
    <submittedName>
        <fullName evidence="9">Nadph-dependent diflavin oxidoreductase</fullName>
    </submittedName>
</protein>
<dbReference type="InterPro" id="IPR029039">
    <property type="entry name" value="Flavoprotein-like_sf"/>
</dbReference>
<dbReference type="EMBL" id="JABWDY010039495">
    <property type="protein sequence ID" value="KAF5178864.1"/>
    <property type="molecule type" value="Genomic_DNA"/>
</dbReference>
<proteinExistence type="predicted"/>
<sequence>MVSISNDGQQPTNGNHQNGVILASTNGMENKTRFLILYASQTGNALDAAERVGREAEHRGCPSVVLSMDEFDASSLPYEGTVIFIVSTTGQGDTPDSMKVFWKFLLQRTLSQQWLKGVHYAVFGLGDSGYQKFNKLDKRLSDLGAEPLIERGLGDDQHPSGYEGALDDWLSSLWKVLKKNPNILLREIYVDPAAETLDRPKYKVIYHDADSVQSEFVTAPELESIELQIERARSMCPGKFGRNKHRPHCFLQMV</sequence>
<keyword evidence="4" id="KW-0288">FMN</keyword>